<sequence length="303" mass="34263">MPSPETFAVPGLSETFGNVPTPFPHRPRAVPVPETPLVRETSMICRPQRSCLFCAQFSSWGHKTLPLSKLKEEEFLENSKLFIKVDVKVVDIVHEAEITGKETLFLKGFDVLYSQSQVSHLSSDLRGVLRPVVERSERTLRSLREERTHNGRVGVGALQRCEPGAHGAVHKIFEKHPNIAIDFKPKDKGVKAAYMNLLLSLIETLRKPLRSFSETELSDAESQLNELTEAGFKLDWLKTRFEEIYLERKNADADKSRAQEVEERIKNLELTLSDLKVELEKEKAKSAADATLLSFDEIVLGQK</sequence>
<keyword evidence="3" id="KW-1185">Reference proteome</keyword>
<accession>A0A0D3B6C9</accession>
<dbReference type="EnsemblPlants" id="Bo3g036040.1">
    <property type="protein sequence ID" value="Bo3g036040.1"/>
    <property type="gene ID" value="Bo3g036040"/>
</dbReference>
<feature type="coiled-coil region" evidence="1">
    <location>
        <begin position="210"/>
        <end position="285"/>
    </location>
</feature>
<dbReference type="Gramene" id="Bo3g036040.1">
    <property type="protein sequence ID" value="Bo3g036040.1"/>
    <property type="gene ID" value="Bo3g036040"/>
</dbReference>
<reference evidence="2 3" key="1">
    <citation type="journal article" date="2014" name="Genome Biol.">
        <title>Transcriptome and methylome profiling reveals relics of genome dominance in the mesopolyploid Brassica oleracea.</title>
        <authorList>
            <person name="Parkin I.A."/>
            <person name="Koh C."/>
            <person name="Tang H."/>
            <person name="Robinson S.J."/>
            <person name="Kagale S."/>
            <person name="Clarke W.E."/>
            <person name="Town C.D."/>
            <person name="Nixon J."/>
            <person name="Krishnakumar V."/>
            <person name="Bidwell S.L."/>
            <person name="Denoeud F."/>
            <person name="Belcram H."/>
            <person name="Links M.G."/>
            <person name="Just J."/>
            <person name="Clarke C."/>
            <person name="Bender T."/>
            <person name="Huebert T."/>
            <person name="Mason A.S."/>
            <person name="Pires J.C."/>
            <person name="Barker G."/>
            <person name="Moore J."/>
            <person name="Walley P.G."/>
            <person name="Manoli S."/>
            <person name="Batley J."/>
            <person name="Edwards D."/>
            <person name="Nelson M.N."/>
            <person name="Wang X."/>
            <person name="Paterson A.H."/>
            <person name="King G."/>
            <person name="Bancroft I."/>
            <person name="Chalhoub B."/>
            <person name="Sharpe A.G."/>
        </authorList>
    </citation>
    <scope>NUCLEOTIDE SEQUENCE</scope>
    <source>
        <strain evidence="2 3">cv. TO1000</strain>
    </source>
</reference>
<name>A0A0D3B6C9_BRAOL</name>
<protein>
    <recommendedName>
        <fullName evidence="4">MATH domain-containing protein</fullName>
    </recommendedName>
</protein>
<dbReference type="PANTHER" id="PTHR46236:SF14">
    <property type="entry name" value="GENOME ASSEMBLY, CHROMOSOME: A03"/>
    <property type="match status" value="1"/>
</dbReference>
<evidence type="ECO:0000313" key="3">
    <source>
        <dbReference type="Proteomes" id="UP000032141"/>
    </source>
</evidence>
<dbReference type="HOGENOM" id="CLU_919345_0_0_1"/>
<evidence type="ECO:0000313" key="2">
    <source>
        <dbReference type="EnsemblPlants" id="Bo3g036040.1"/>
    </source>
</evidence>
<reference evidence="2" key="2">
    <citation type="submission" date="2015-03" db="UniProtKB">
        <authorList>
            <consortium name="EnsemblPlants"/>
        </authorList>
    </citation>
    <scope>IDENTIFICATION</scope>
</reference>
<dbReference type="Proteomes" id="UP000032141">
    <property type="component" value="Chromosome C3"/>
</dbReference>
<dbReference type="eggNOG" id="KOG1987">
    <property type="taxonomic scope" value="Eukaryota"/>
</dbReference>
<proteinExistence type="predicted"/>
<keyword evidence="1" id="KW-0175">Coiled coil</keyword>
<dbReference type="InterPro" id="IPR050804">
    <property type="entry name" value="MCC"/>
</dbReference>
<evidence type="ECO:0008006" key="4">
    <source>
        <dbReference type="Google" id="ProtNLM"/>
    </source>
</evidence>
<dbReference type="OMA" id="EERTHNG"/>
<evidence type="ECO:0000256" key="1">
    <source>
        <dbReference type="SAM" id="Coils"/>
    </source>
</evidence>
<dbReference type="AlphaFoldDB" id="A0A0D3B6C9"/>
<organism evidence="2 3">
    <name type="scientific">Brassica oleracea var. oleracea</name>
    <dbReference type="NCBI Taxonomy" id="109376"/>
    <lineage>
        <taxon>Eukaryota</taxon>
        <taxon>Viridiplantae</taxon>
        <taxon>Streptophyta</taxon>
        <taxon>Embryophyta</taxon>
        <taxon>Tracheophyta</taxon>
        <taxon>Spermatophyta</taxon>
        <taxon>Magnoliopsida</taxon>
        <taxon>eudicotyledons</taxon>
        <taxon>Gunneridae</taxon>
        <taxon>Pentapetalae</taxon>
        <taxon>rosids</taxon>
        <taxon>malvids</taxon>
        <taxon>Brassicales</taxon>
        <taxon>Brassicaceae</taxon>
        <taxon>Brassiceae</taxon>
        <taxon>Brassica</taxon>
    </lineage>
</organism>
<dbReference type="PANTHER" id="PTHR46236">
    <property type="entry name" value="TRAF-LIKE SUPERFAMILY PROTEIN"/>
    <property type="match status" value="1"/>
</dbReference>